<comment type="caution">
    <text evidence="8">The sequence shown here is derived from an EMBL/GenBank/DDBJ whole genome shotgun (WGS) entry which is preliminary data.</text>
</comment>
<evidence type="ECO:0000256" key="7">
    <source>
        <dbReference type="ARBA" id="ARBA00023016"/>
    </source>
</evidence>
<keyword evidence="5" id="KW-0378">Hydrolase</keyword>
<evidence type="ECO:0000313" key="9">
    <source>
        <dbReference type="Proteomes" id="UP000242699"/>
    </source>
</evidence>
<name>A0A2T2WR45_9FIRM</name>
<dbReference type="SUPFAM" id="SSF54786">
    <property type="entry name" value="YcfA/nrd intein domain"/>
    <property type="match status" value="1"/>
</dbReference>
<proteinExistence type="inferred from homology"/>
<accession>A0A2T2WR45</accession>
<sequence length="73" mass="8721">MTRLPSLTYRQLTTRLQRLGCEFRRQAKGSHEIWWCPEKRRYTTIPRHTGPIDRGTLRKILQDLDIDLNDLNA</sequence>
<dbReference type="GO" id="GO:0004519">
    <property type="term" value="F:endonuclease activity"/>
    <property type="evidence" value="ECO:0007669"/>
    <property type="project" value="UniProtKB-KW"/>
</dbReference>
<dbReference type="Pfam" id="PF07927">
    <property type="entry name" value="HicA_toxin"/>
    <property type="match status" value="1"/>
</dbReference>
<evidence type="ECO:0000256" key="4">
    <source>
        <dbReference type="ARBA" id="ARBA00022759"/>
    </source>
</evidence>
<evidence type="ECO:0000256" key="3">
    <source>
        <dbReference type="ARBA" id="ARBA00022722"/>
    </source>
</evidence>
<dbReference type="InterPro" id="IPR012933">
    <property type="entry name" value="HicA_mRNA_interferase"/>
</dbReference>
<reference evidence="8 9" key="1">
    <citation type="journal article" date="2014" name="BMC Genomics">
        <title>Comparison of environmental and isolate Sulfobacillus genomes reveals diverse carbon, sulfur, nitrogen, and hydrogen metabolisms.</title>
        <authorList>
            <person name="Justice N.B."/>
            <person name="Norman A."/>
            <person name="Brown C.T."/>
            <person name="Singh A."/>
            <person name="Thomas B.C."/>
            <person name="Banfield J.F."/>
        </authorList>
    </citation>
    <scope>NUCLEOTIDE SEQUENCE [LARGE SCALE GENOMIC DNA]</scope>
    <source>
        <strain evidence="8">AMDSBA1</strain>
    </source>
</reference>
<dbReference type="GO" id="GO:0003729">
    <property type="term" value="F:mRNA binding"/>
    <property type="evidence" value="ECO:0007669"/>
    <property type="project" value="InterPro"/>
</dbReference>
<dbReference type="GO" id="GO:0016787">
    <property type="term" value="F:hydrolase activity"/>
    <property type="evidence" value="ECO:0007669"/>
    <property type="project" value="UniProtKB-KW"/>
</dbReference>
<evidence type="ECO:0000313" key="8">
    <source>
        <dbReference type="EMBL" id="PSR24714.1"/>
    </source>
</evidence>
<protein>
    <submittedName>
        <fullName evidence="8">Addiction module toxin, HicA family</fullName>
    </submittedName>
</protein>
<dbReference type="EMBL" id="PXYT01000069">
    <property type="protein sequence ID" value="PSR24714.1"/>
    <property type="molecule type" value="Genomic_DNA"/>
</dbReference>
<evidence type="ECO:0000256" key="6">
    <source>
        <dbReference type="ARBA" id="ARBA00022884"/>
    </source>
</evidence>
<dbReference type="AlphaFoldDB" id="A0A2T2WR45"/>
<keyword evidence="7" id="KW-0346">Stress response</keyword>
<organism evidence="8 9">
    <name type="scientific">Sulfobacillus benefaciens</name>
    <dbReference type="NCBI Taxonomy" id="453960"/>
    <lineage>
        <taxon>Bacteria</taxon>
        <taxon>Bacillati</taxon>
        <taxon>Bacillota</taxon>
        <taxon>Clostridia</taxon>
        <taxon>Eubacteriales</taxon>
        <taxon>Clostridiales Family XVII. Incertae Sedis</taxon>
        <taxon>Sulfobacillus</taxon>
    </lineage>
</organism>
<keyword evidence="6" id="KW-0694">RNA-binding</keyword>
<dbReference type="Gene3D" id="3.30.920.30">
    <property type="entry name" value="Hypothetical protein"/>
    <property type="match status" value="1"/>
</dbReference>
<evidence type="ECO:0000256" key="1">
    <source>
        <dbReference type="ARBA" id="ARBA00006620"/>
    </source>
</evidence>
<comment type="similarity">
    <text evidence="1">Belongs to the HicA mRNA interferase family.</text>
</comment>
<keyword evidence="3" id="KW-0540">Nuclease</keyword>
<dbReference type="Proteomes" id="UP000242699">
    <property type="component" value="Unassembled WGS sequence"/>
</dbReference>
<evidence type="ECO:0000256" key="5">
    <source>
        <dbReference type="ARBA" id="ARBA00022801"/>
    </source>
</evidence>
<gene>
    <name evidence="8" type="ORF">C7B43_18340</name>
</gene>
<keyword evidence="4" id="KW-0255">Endonuclease</keyword>
<keyword evidence="2" id="KW-1277">Toxin-antitoxin system</keyword>
<dbReference type="InterPro" id="IPR038570">
    <property type="entry name" value="HicA_sf"/>
</dbReference>
<evidence type="ECO:0000256" key="2">
    <source>
        <dbReference type="ARBA" id="ARBA00022649"/>
    </source>
</evidence>